<gene>
    <name evidence="2" type="ORF">CYMTET_8020</name>
</gene>
<keyword evidence="1" id="KW-0812">Transmembrane</keyword>
<evidence type="ECO:0000313" key="3">
    <source>
        <dbReference type="Proteomes" id="UP001190700"/>
    </source>
</evidence>
<keyword evidence="3" id="KW-1185">Reference proteome</keyword>
<keyword evidence="1" id="KW-0472">Membrane</keyword>
<name>A0AAE0GUD1_9CHLO</name>
<proteinExistence type="predicted"/>
<feature type="transmembrane region" description="Helical" evidence="1">
    <location>
        <begin position="21"/>
        <end position="45"/>
    </location>
</feature>
<accession>A0AAE0GUD1</accession>
<comment type="caution">
    <text evidence="2">The sequence shown here is derived from an EMBL/GenBank/DDBJ whole genome shotgun (WGS) entry which is preliminary data.</text>
</comment>
<sequence length="284" mass="31494">MVTTRSAPAISSRRRSLATTGYYWLLLATIGYYWLLFATIGYYWLLDAAARHAATPATPSAAAQPTSGSQASAFVAALRTLQRDHFDVKAAKCVQRKLFNDKEHIFTEAESHVGELFPILVYALGEVFVTEDAAFATLFSRDGATASVRVEANRLLYSTLELLMDPDSPAADWMDASSTASPLDGKRVQFDFARRLRHCDDPFQGTSDLRVVLVADKDPHDAISDFNAAPAAARRRSTLNESDVKALLTSRPWTKCVTNRWCHVYLFTTNATRRRPSHHATMGT</sequence>
<protein>
    <submittedName>
        <fullName evidence="2">Uncharacterized protein</fullName>
    </submittedName>
</protein>
<dbReference type="Proteomes" id="UP001190700">
    <property type="component" value="Unassembled WGS sequence"/>
</dbReference>
<organism evidence="2 3">
    <name type="scientific">Cymbomonas tetramitiformis</name>
    <dbReference type="NCBI Taxonomy" id="36881"/>
    <lineage>
        <taxon>Eukaryota</taxon>
        <taxon>Viridiplantae</taxon>
        <taxon>Chlorophyta</taxon>
        <taxon>Pyramimonadophyceae</taxon>
        <taxon>Pyramimonadales</taxon>
        <taxon>Pyramimonadaceae</taxon>
        <taxon>Cymbomonas</taxon>
    </lineage>
</organism>
<evidence type="ECO:0000256" key="1">
    <source>
        <dbReference type="SAM" id="Phobius"/>
    </source>
</evidence>
<dbReference type="AlphaFoldDB" id="A0AAE0GUD1"/>
<dbReference type="EMBL" id="LGRX02002332">
    <property type="protein sequence ID" value="KAK3284322.1"/>
    <property type="molecule type" value="Genomic_DNA"/>
</dbReference>
<evidence type="ECO:0000313" key="2">
    <source>
        <dbReference type="EMBL" id="KAK3284322.1"/>
    </source>
</evidence>
<keyword evidence="1" id="KW-1133">Transmembrane helix</keyword>
<reference evidence="2 3" key="1">
    <citation type="journal article" date="2015" name="Genome Biol. Evol.">
        <title>Comparative Genomics of a Bacterivorous Green Alga Reveals Evolutionary Causalities and Consequences of Phago-Mixotrophic Mode of Nutrition.</title>
        <authorList>
            <person name="Burns J.A."/>
            <person name="Paasch A."/>
            <person name="Narechania A."/>
            <person name="Kim E."/>
        </authorList>
    </citation>
    <scope>NUCLEOTIDE SEQUENCE [LARGE SCALE GENOMIC DNA]</scope>
    <source>
        <strain evidence="2 3">PLY_AMNH</strain>
    </source>
</reference>